<organism evidence="1 2">
    <name type="scientific">Knufia fluminis</name>
    <dbReference type="NCBI Taxonomy" id="191047"/>
    <lineage>
        <taxon>Eukaryota</taxon>
        <taxon>Fungi</taxon>
        <taxon>Dikarya</taxon>
        <taxon>Ascomycota</taxon>
        <taxon>Pezizomycotina</taxon>
        <taxon>Eurotiomycetes</taxon>
        <taxon>Chaetothyriomycetidae</taxon>
        <taxon>Chaetothyriales</taxon>
        <taxon>Trichomeriaceae</taxon>
        <taxon>Knufia</taxon>
    </lineage>
</organism>
<name>A0AAN8I6A2_9EURO</name>
<dbReference type="Pfam" id="PF10906">
    <property type="entry name" value="Mrx7"/>
    <property type="match status" value="1"/>
</dbReference>
<sequence>MSWLWMVERKLVETLLRSPAFHRGVQKVHKQIHHLQHGKPPEYYGGTSLEDPASNGGVKNFVKLFWEELKSGHKPGRNEGK</sequence>
<accession>A0AAN8I6A2</accession>
<comment type="caution">
    <text evidence="1">The sequence shown here is derived from an EMBL/GenBank/DDBJ whole genome shotgun (WGS) entry which is preliminary data.</text>
</comment>
<dbReference type="AlphaFoldDB" id="A0AAN8I6A2"/>
<dbReference type="InterPro" id="IPR020301">
    <property type="entry name" value="Mrx7"/>
</dbReference>
<gene>
    <name evidence="1" type="ORF">OHC33_007239</name>
</gene>
<evidence type="ECO:0000313" key="1">
    <source>
        <dbReference type="EMBL" id="KAK5951561.1"/>
    </source>
</evidence>
<keyword evidence="2" id="KW-1185">Reference proteome</keyword>
<protein>
    <submittedName>
        <fullName evidence="1">Uncharacterized protein</fullName>
    </submittedName>
</protein>
<evidence type="ECO:0000313" key="2">
    <source>
        <dbReference type="Proteomes" id="UP001316803"/>
    </source>
</evidence>
<proteinExistence type="predicted"/>
<dbReference type="Proteomes" id="UP001316803">
    <property type="component" value="Unassembled WGS sequence"/>
</dbReference>
<reference evidence="1 2" key="1">
    <citation type="submission" date="2022-12" db="EMBL/GenBank/DDBJ databases">
        <title>Genomic features and morphological characterization of a novel Knufia sp. strain isolated from spacecraft assembly facility.</title>
        <authorList>
            <person name="Teixeira M."/>
            <person name="Chander A.M."/>
            <person name="Stajich J.E."/>
            <person name="Venkateswaran K."/>
        </authorList>
    </citation>
    <scope>NUCLEOTIDE SEQUENCE [LARGE SCALE GENOMIC DNA]</scope>
    <source>
        <strain evidence="1 2">FJI-L2-BK-P2</strain>
    </source>
</reference>
<dbReference type="EMBL" id="JAKLMC020000019">
    <property type="protein sequence ID" value="KAK5951561.1"/>
    <property type="molecule type" value="Genomic_DNA"/>
</dbReference>